<reference evidence="2 3" key="1">
    <citation type="submission" date="2017-07" db="EMBL/GenBank/DDBJ databases">
        <title>Isolation and whole genome analysis of endospore-forming bacteria from heroin.</title>
        <authorList>
            <person name="Kalinowski J."/>
            <person name="Ahrens B."/>
            <person name="Al-Dilaimi A."/>
            <person name="Winkler A."/>
            <person name="Wibberg D."/>
            <person name="Schleenbecker U."/>
            <person name="Ruckert C."/>
            <person name="Wolfel R."/>
            <person name="Grass G."/>
        </authorList>
    </citation>
    <scope>NUCLEOTIDE SEQUENCE [LARGE SCALE GENOMIC DNA]</scope>
    <source>
        <strain evidence="2 3">7528</strain>
    </source>
</reference>
<accession>A0A268A9Z3</accession>
<gene>
    <name evidence="2" type="ORF">CHH64_10265</name>
</gene>
<proteinExistence type="predicted"/>
<dbReference type="EMBL" id="NPBV01000018">
    <property type="protein sequence ID" value="PAD20937.1"/>
    <property type="molecule type" value="Genomic_DNA"/>
</dbReference>
<dbReference type="Proteomes" id="UP000216013">
    <property type="component" value="Unassembled WGS sequence"/>
</dbReference>
<feature type="transmembrane region" description="Helical" evidence="1">
    <location>
        <begin position="31"/>
        <end position="49"/>
    </location>
</feature>
<keyword evidence="1" id="KW-0472">Membrane</keyword>
<sequence length="90" mass="10521">MNSPIMSLLGILSVFAVIFFSIRWLVRKQWYYILSVLCAHAALGYLHRIDLLQWESLEENLLLVMTLICSVLIFFRLFTTLGKKKNKRTA</sequence>
<comment type="caution">
    <text evidence="2">The sequence shown here is derived from an EMBL/GenBank/DDBJ whole genome shotgun (WGS) entry which is preliminary data.</text>
</comment>
<feature type="transmembrane region" description="Helical" evidence="1">
    <location>
        <begin position="61"/>
        <end position="78"/>
    </location>
</feature>
<evidence type="ECO:0000313" key="2">
    <source>
        <dbReference type="EMBL" id="PAD20937.1"/>
    </source>
</evidence>
<protein>
    <submittedName>
        <fullName evidence="2">Uncharacterized protein</fullName>
    </submittedName>
</protein>
<evidence type="ECO:0000256" key="1">
    <source>
        <dbReference type="SAM" id="Phobius"/>
    </source>
</evidence>
<keyword evidence="1" id="KW-1133">Transmembrane helix</keyword>
<dbReference type="AlphaFoldDB" id="A0A268A9Z3"/>
<evidence type="ECO:0000313" key="3">
    <source>
        <dbReference type="Proteomes" id="UP000216013"/>
    </source>
</evidence>
<dbReference type="RefSeq" id="WP_095261072.1">
    <property type="nucleotide sequence ID" value="NZ_NPBV01000018.1"/>
</dbReference>
<name>A0A268A9Z3_9BACI</name>
<keyword evidence="1" id="KW-0812">Transmembrane</keyword>
<feature type="transmembrane region" description="Helical" evidence="1">
    <location>
        <begin position="6"/>
        <end position="26"/>
    </location>
</feature>
<organism evidence="2 3">
    <name type="scientific">Terribacillus saccharophilus</name>
    <dbReference type="NCBI Taxonomy" id="361277"/>
    <lineage>
        <taxon>Bacteria</taxon>
        <taxon>Bacillati</taxon>
        <taxon>Bacillota</taxon>
        <taxon>Bacilli</taxon>
        <taxon>Bacillales</taxon>
        <taxon>Bacillaceae</taxon>
        <taxon>Terribacillus</taxon>
    </lineage>
</organism>